<evidence type="ECO:0000313" key="1">
    <source>
        <dbReference type="EMBL" id="MBD7914230.1"/>
    </source>
</evidence>
<proteinExistence type="predicted"/>
<dbReference type="RefSeq" id="WP_191748661.1">
    <property type="nucleotide sequence ID" value="NZ_JACSQZ010000008.1"/>
</dbReference>
<comment type="caution">
    <text evidence="1">The sequence shown here is derived from an EMBL/GenBank/DDBJ whole genome shotgun (WGS) entry which is preliminary data.</text>
</comment>
<name>A0ABR8Q1D7_9CLOT</name>
<accession>A0ABR8Q1D7</accession>
<dbReference type="EMBL" id="JACSQZ010000008">
    <property type="protein sequence ID" value="MBD7914230.1"/>
    <property type="molecule type" value="Genomic_DNA"/>
</dbReference>
<reference evidence="1 2" key="1">
    <citation type="submission" date="2020-08" db="EMBL/GenBank/DDBJ databases">
        <title>A Genomic Blueprint of the Chicken Gut Microbiome.</title>
        <authorList>
            <person name="Gilroy R."/>
            <person name="Ravi A."/>
            <person name="Getino M."/>
            <person name="Pursley I."/>
            <person name="Horton D.L."/>
            <person name="Alikhan N.-F."/>
            <person name="Baker D."/>
            <person name="Gharbi K."/>
            <person name="Hall N."/>
            <person name="Watson M."/>
            <person name="Adriaenssens E.M."/>
            <person name="Foster-Nyarko E."/>
            <person name="Jarju S."/>
            <person name="Secka A."/>
            <person name="Antonio M."/>
            <person name="Oren A."/>
            <person name="Chaudhuri R."/>
            <person name="La Ragione R.M."/>
            <person name="Hildebrand F."/>
            <person name="Pallen M.J."/>
        </authorList>
    </citation>
    <scope>NUCLEOTIDE SEQUENCE [LARGE SCALE GENOMIC DNA]</scope>
    <source>
        <strain evidence="1 2">Sa3CUN1</strain>
    </source>
</reference>
<dbReference type="Proteomes" id="UP000640335">
    <property type="component" value="Unassembled WGS sequence"/>
</dbReference>
<protein>
    <submittedName>
        <fullName evidence="1">Uncharacterized protein</fullName>
    </submittedName>
</protein>
<organism evidence="1 2">
    <name type="scientific">Clostridium gallinarum</name>
    <dbReference type="NCBI Taxonomy" id="2762246"/>
    <lineage>
        <taxon>Bacteria</taxon>
        <taxon>Bacillati</taxon>
        <taxon>Bacillota</taxon>
        <taxon>Clostridia</taxon>
        <taxon>Eubacteriales</taxon>
        <taxon>Clostridiaceae</taxon>
        <taxon>Clostridium</taxon>
    </lineage>
</organism>
<gene>
    <name evidence="1" type="ORF">H9660_03635</name>
</gene>
<keyword evidence="2" id="KW-1185">Reference proteome</keyword>
<evidence type="ECO:0000313" key="2">
    <source>
        <dbReference type="Proteomes" id="UP000640335"/>
    </source>
</evidence>
<sequence length="68" mass="8003">MDKEKAKELIEEYKNDGFPYVDVELNDERVIKVSLEKELCRYGNHFLKIMSGDLFICIRYSTIKSIAI</sequence>